<feature type="signal peptide" evidence="1">
    <location>
        <begin position="1"/>
        <end position="23"/>
    </location>
</feature>
<keyword evidence="1" id="KW-0732">Signal</keyword>
<name>A0ABY4G9Z9_9BACT</name>
<dbReference type="InterPro" id="IPR026444">
    <property type="entry name" value="Secre_tail"/>
</dbReference>
<keyword evidence="4" id="KW-1185">Reference proteome</keyword>
<organism evidence="3 4">
    <name type="scientific">Hymenobacter volaticus</name>
    <dbReference type="NCBI Taxonomy" id="2932254"/>
    <lineage>
        <taxon>Bacteria</taxon>
        <taxon>Pseudomonadati</taxon>
        <taxon>Bacteroidota</taxon>
        <taxon>Cytophagia</taxon>
        <taxon>Cytophagales</taxon>
        <taxon>Hymenobacteraceae</taxon>
        <taxon>Hymenobacter</taxon>
    </lineage>
</organism>
<sequence>MSLKPLRYSLISLLSLMSLVGHAQDIAPLTTGPVRTSQPTQATALRGQALSLPFFDDFTSPQEGVPKVQNWLPQGGVLVNNRMAFEPPTRGVATFDGLRSNGAAYGVGGTSTLDSLISQPINLSGRTAADKLYLGFFWQAGNIRSGPSFSSSSRPVFLQLEFKDNTGSWRQVWVERSTGERTAFRQKFIAITQPQYLHGDFQFRFRASGNVATNEDNWSVDYVRLAPLGPTPPRTVVDTLYQDVAISKPLSSLLARGSAMPIWQFNAASNPASQLNPATFTTVNNLDKSGFPTPLLATGTLQVLPAGPVVTFPTSAPSTLLSNQQQVRVEGNLSALTLPNTAEAKSIRHRITLVSNEINPLTLPNDTISRVTELSDYYAYDDGTAEARLSIPPFDQPGNRFYALRFEVNRPDQVRSIRIRPVYPQAAGRQITVNIWDVDPDPTFNGQPAATAKASQSVVIPASLPAGQTFLEVVFATPVPVSGRFYAGYGHGPTGLLVANAIPFGLDLNSPIPADAFWQFTPGWTQPTGIAYPPGALMLRPVLTNNVLAVAPASVAATYSIFPNPNTDGQVQVQGLYVQAVVLDALGRAVWQQPATERGRPTLDLNALPAGVYLVQLTLADKLTVTKRLVLTK</sequence>
<evidence type="ECO:0000256" key="1">
    <source>
        <dbReference type="SAM" id="SignalP"/>
    </source>
</evidence>
<dbReference type="EMBL" id="CP095061">
    <property type="protein sequence ID" value="UOQ67616.1"/>
    <property type="molecule type" value="Genomic_DNA"/>
</dbReference>
<reference evidence="3" key="1">
    <citation type="submission" date="2022-04" db="EMBL/GenBank/DDBJ databases">
        <title>Hymenobacter sp. isolated from the air.</title>
        <authorList>
            <person name="Won M."/>
            <person name="Lee C.-M."/>
            <person name="Woen H.-Y."/>
            <person name="Kwon S.-W."/>
        </authorList>
    </citation>
    <scope>NUCLEOTIDE SEQUENCE</scope>
    <source>
        <strain evidence="3">5420S-77</strain>
    </source>
</reference>
<accession>A0ABY4G9Z9</accession>
<evidence type="ECO:0000313" key="4">
    <source>
        <dbReference type="Proteomes" id="UP000830401"/>
    </source>
</evidence>
<protein>
    <submittedName>
        <fullName evidence="3">T9SS type A sorting domain-containing protein</fullName>
    </submittedName>
</protein>
<dbReference type="NCBIfam" id="TIGR04183">
    <property type="entry name" value="Por_Secre_tail"/>
    <property type="match status" value="1"/>
</dbReference>
<dbReference type="RefSeq" id="WP_245123420.1">
    <property type="nucleotide sequence ID" value="NZ_CP095061.1"/>
</dbReference>
<dbReference type="Pfam" id="PF18962">
    <property type="entry name" value="Por_Secre_tail"/>
    <property type="match status" value="1"/>
</dbReference>
<dbReference type="Proteomes" id="UP000830401">
    <property type="component" value="Chromosome"/>
</dbReference>
<evidence type="ECO:0000259" key="2">
    <source>
        <dbReference type="Pfam" id="PF18962"/>
    </source>
</evidence>
<dbReference type="Gene3D" id="2.60.120.260">
    <property type="entry name" value="Galactose-binding domain-like"/>
    <property type="match status" value="1"/>
</dbReference>
<feature type="domain" description="Secretion system C-terminal sorting" evidence="2">
    <location>
        <begin position="561"/>
        <end position="630"/>
    </location>
</feature>
<evidence type="ECO:0000313" key="3">
    <source>
        <dbReference type="EMBL" id="UOQ67616.1"/>
    </source>
</evidence>
<proteinExistence type="predicted"/>
<gene>
    <name evidence="3" type="ORF">MUN86_07040</name>
</gene>
<feature type="chain" id="PRO_5047154292" evidence="1">
    <location>
        <begin position="24"/>
        <end position="633"/>
    </location>
</feature>